<organism evidence="1">
    <name type="scientific">bioreactor metagenome</name>
    <dbReference type="NCBI Taxonomy" id="1076179"/>
    <lineage>
        <taxon>unclassified sequences</taxon>
        <taxon>metagenomes</taxon>
        <taxon>ecological metagenomes</taxon>
    </lineage>
</organism>
<gene>
    <name evidence="1" type="ORF">SDC9_04164</name>
</gene>
<dbReference type="AlphaFoldDB" id="A0A644SV99"/>
<reference evidence="1" key="1">
    <citation type="submission" date="2019-08" db="EMBL/GenBank/DDBJ databases">
        <authorList>
            <person name="Kucharzyk K."/>
            <person name="Murdoch R.W."/>
            <person name="Higgins S."/>
            <person name="Loffler F."/>
        </authorList>
    </citation>
    <scope>NUCLEOTIDE SEQUENCE</scope>
</reference>
<comment type="caution">
    <text evidence="1">The sequence shown here is derived from an EMBL/GenBank/DDBJ whole genome shotgun (WGS) entry which is preliminary data.</text>
</comment>
<name>A0A644SV99_9ZZZZ</name>
<sequence>MRVESHSDISHDLDYWIQKANTMEAKYKKQYSVISTYHGDYAIFPASVPVGAACRVIYTAGNGCSQ</sequence>
<dbReference type="EMBL" id="VSSQ01000007">
    <property type="protein sequence ID" value="MPL58630.1"/>
    <property type="molecule type" value="Genomic_DNA"/>
</dbReference>
<accession>A0A644SV99</accession>
<protein>
    <submittedName>
        <fullName evidence="1">Uncharacterized protein</fullName>
    </submittedName>
</protein>
<proteinExistence type="predicted"/>
<evidence type="ECO:0000313" key="1">
    <source>
        <dbReference type="EMBL" id="MPL58630.1"/>
    </source>
</evidence>